<evidence type="ECO:0000256" key="5">
    <source>
        <dbReference type="ARBA" id="ARBA00022723"/>
    </source>
</evidence>
<dbReference type="InterPro" id="IPR037069">
    <property type="entry name" value="AcylCoA_DH/ox_N_sf"/>
</dbReference>
<evidence type="ECO:0000256" key="2">
    <source>
        <dbReference type="ARBA" id="ARBA00009347"/>
    </source>
</evidence>
<dbReference type="PANTHER" id="PTHR48083">
    <property type="entry name" value="MEDIUM-CHAIN SPECIFIC ACYL-COA DEHYDROGENASE, MITOCHONDRIAL-RELATED"/>
    <property type="match status" value="1"/>
</dbReference>
<dbReference type="SUPFAM" id="SSF47203">
    <property type="entry name" value="Acyl-CoA dehydrogenase C-terminal domain-like"/>
    <property type="match status" value="1"/>
</dbReference>
<gene>
    <name evidence="10" type="ORF">BS47DRAFT_1372631</name>
</gene>
<dbReference type="InterPro" id="IPR046373">
    <property type="entry name" value="Acyl-CoA_Oxase/DH_mid-dom_sf"/>
</dbReference>
<dbReference type="Pfam" id="PF00173">
    <property type="entry name" value="Cyt-b5"/>
    <property type="match status" value="1"/>
</dbReference>
<keyword evidence="6" id="KW-0274">FAD</keyword>
<keyword evidence="3" id="KW-0349">Heme</keyword>
<dbReference type="InterPro" id="IPR009100">
    <property type="entry name" value="AcylCoA_DH/oxidase_NM_dom_sf"/>
</dbReference>
<dbReference type="InterPro" id="IPR006089">
    <property type="entry name" value="Acyl-CoA_DH_CS"/>
</dbReference>
<keyword evidence="8" id="KW-0408">Iron</keyword>
<dbReference type="PROSITE" id="PS00191">
    <property type="entry name" value="CYTOCHROME_B5_1"/>
    <property type="match status" value="1"/>
</dbReference>
<dbReference type="InterPro" id="IPR036250">
    <property type="entry name" value="AcylCo_DH-like_C"/>
</dbReference>
<sequence length="502" mass="55126">MAAAKRSFSLAEVAKHNSEGDLWVAIDSHVYDLSKFVNFHPGGKSVLYDEEIAGKDATEQFFSLHRTEVLHRPAYKRLIIGTVEGQSQQFAPAPPGSISRVPYADPSWLDPAYSSVYFKDSHRRLQRAFRVFCDEAMIFLSVYLIPDALLREEDGKPPSPSLLEKMGELNIHAMRLGPGKHLKGLKLMGGIVEPEEYDYFHELVITQEIGRHGTRGYGDGLSGGLPPVINFGSRELQAKVVPEVFSGKKQICLAISEAFAGSDVSGVRTTAKKTPDGKHFIVNGTKKWITNGTFSDYFTVACKTDKGLTVLLIERQPGVETKAIKTSYSSTAGTAYITFDNVKVPVGERLGKRKPGVRSHRNIVGQCLVWANQRKVFGKPLMNQPVVRAKLANMIARVESGQSWLENITLQMCNMSYKAQAEHLAGPLALLKMYVTRAAQESAAEAVQIFGGRAITKTGLGQTIENFHRAIPFDAVLGGAEDVLGDLGVRQAAKKIPKNARL</sequence>
<protein>
    <recommendedName>
        <fullName evidence="9">Cytochrome b5 heme-binding domain-containing protein</fullName>
    </recommendedName>
</protein>
<dbReference type="SMART" id="SM01117">
    <property type="entry name" value="Cyt-b5"/>
    <property type="match status" value="1"/>
</dbReference>
<dbReference type="Gene3D" id="3.10.120.10">
    <property type="entry name" value="Cytochrome b5-like heme/steroid binding domain"/>
    <property type="match status" value="1"/>
</dbReference>
<dbReference type="PROSITE" id="PS00072">
    <property type="entry name" value="ACYL_COA_DH_1"/>
    <property type="match status" value="1"/>
</dbReference>
<dbReference type="EMBL" id="MU128977">
    <property type="protein sequence ID" value="KAF9513141.1"/>
    <property type="molecule type" value="Genomic_DNA"/>
</dbReference>
<reference evidence="10" key="1">
    <citation type="journal article" date="2020" name="Nat. Commun.">
        <title>Large-scale genome sequencing of mycorrhizal fungi provides insights into the early evolution of symbiotic traits.</title>
        <authorList>
            <person name="Miyauchi S."/>
            <person name="Kiss E."/>
            <person name="Kuo A."/>
            <person name="Drula E."/>
            <person name="Kohler A."/>
            <person name="Sanchez-Garcia M."/>
            <person name="Morin E."/>
            <person name="Andreopoulos B."/>
            <person name="Barry K.W."/>
            <person name="Bonito G."/>
            <person name="Buee M."/>
            <person name="Carver A."/>
            <person name="Chen C."/>
            <person name="Cichocki N."/>
            <person name="Clum A."/>
            <person name="Culley D."/>
            <person name="Crous P.W."/>
            <person name="Fauchery L."/>
            <person name="Girlanda M."/>
            <person name="Hayes R.D."/>
            <person name="Keri Z."/>
            <person name="LaButti K."/>
            <person name="Lipzen A."/>
            <person name="Lombard V."/>
            <person name="Magnuson J."/>
            <person name="Maillard F."/>
            <person name="Murat C."/>
            <person name="Nolan M."/>
            <person name="Ohm R.A."/>
            <person name="Pangilinan J."/>
            <person name="Pereira M.F."/>
            <person name="Perotto S."/>
            <person name="Peter M."/>
            <person name="Pfister S."/>
            <person name="Riley R."/>
            <person name="Sitrit Y."/>
            <person name="Stielow J.B."/>
            <person name="Szollosi G."/>
            <person name="Zifcakova L."/>
            <person name="Stursova M."/>
            <person name="Spatafora J.W."/>
            <person name="Tedersoo L."/>
            <person name="Vaario L.M."/>
            <person name="Yamada A."/>
            <person name="Yan M."/>
            <person name="Wang P."/>
            <person name="Xu J."/>
            <person name="Bruns T."/>
            <person name="Baldrian P."/>
            <person name="Vilgalys R."/>
            <person name="Dunand C."/>
            <person name="Henrissat B."/>
            <person name="Grigoriev I.V."/>
            <person name="Hibbett D."/>
            <person name="Nagy L.G."/>
            <person name="Martin F.M."/>
        </authorList>
    </citation>
    <scope>NUCLEOTIDE SEQUENCE</scope>
    <source>
        <strain evidence="10">UP504</strain>
    </source>
</reference>
<feature type="domain" description="Cytochrome b5 heme-binding" evidence="9">
    <location>
        <begin position="5"/>
        <end position="84"/>
    </location>
</feature>
<evidence type="ECO:0000256" key="8">
    <source>
        <dbReference type="ARBA" id="ARBA00023004"/>
    </source>
</evidence>
<dbReference type="InterPro" id="IPR006091">
    <property type="entry name" value="Acyl-CoA_Oxase/DH_mid-dom"/>
</dbReference>
<dbReference type="InterPro" id="IPR009075">
    <property type="entry name" value="AcylCo_DH/oxidase_C"/>
</dbReference>
<dbReference type="CDD" id="cd00567">
    <property type="entry name" value="ACAD"/>
    <property type="match status" value="1"/>
</dbReference>
<dbReference type="Gene3D" id="2.40.110.10">
    <property type="entry name" value="Butyryl-CoA Dehydrogenase, subunit A, domain 2"/>
    <property type="match status" value="1"/>
</dbReference>
<dbReference type="PROSITE" id="PS50255">
    <property type="entry name" value="CYTOCHROME_B5_2"/>
    <property type="match status" value="1"/>
</dbReference>
<dbReference type="GO" id="GO:0033539">
    <property type="term" value="P:fatty acid beta-oxidation using acyl-CoA dehydrogenase"/>
    <property type="evidence" value="ECO:0007669"/>
    <property type="project" value="TreeGrafter"/>
</dbReference>
<dbReference type="OrthoDB" id="2588832at2759"/>
<comment type="cofactor">
    <cofactor evidence="1">
        <name>FAD</name>
        <dbReference type="ChEBI" id="CHEBI:57692"/>
    </cofactor>
</comment>
<dbReference type="SUPFAM" id="SSF56645">
    <property type="entry name" value="Acyl-CoA dehydrogenase NM domain-like"/>
    <property type="match status" value="1"/>
</dbReference>
<proteinExistence type="inferred from homology"/>
<dbReference type="Pfam" id="PF00441">
    <property type="entry name" value="Acyl-CoA_dh_1"/>
    <property type="match status" value="1"/>
</dbReference>
<dbReference type="InterPro" id="IPR001199">
    <property type="entry name" value="Cyt_B5-like_heme/steroid-bd"/>
</dbReference>
<dbReference type="PANTHER" id="PTHR48083:SF28">
    <property type="entry name" value="ACYL-COA DEHYDROGENASE FAMILY PROTEIN (AFU_ORTHOLOGUE AFUA_6G10880)-RELATED"/>
    <property type="match status" value="1"/>
</dbReference>
<evidence type="ECO:0000256" key="1">
    <source>
        <dbReference type="ARBA" id="ARBA00001974"/>
    </source>
</evidence>
<dbReference type="SUPFAM" id="SSF55856">
    <property type="entry name" value="Cytochrome b5-like heme/steroid binding domain"/>
    <property type="match status" value="1"/>
</dbReference>
<dbReference type="InterPro" id="IPR018506">
    <property type="entry name" value="Cyt_B5_heme-BS"/>
</dbReference>
<dbReference type="GO" id="GO:0050660">
    <property type="term" value="F:flavin adenine dinucleotide binding"/>
    <property type="evidence" value="ECO:0007669"/>
    <property type="project" value="InterPro"/>
</dbReference>
<dbReference type="GO" id="GO:0020037">
    <property type="term" value="F:heme binding"/>
    <property type="evidence" value="ECO:0007669"/>
    <property type="project" value="InterPro"/>
</dbReference>
<dbReference type="InterPro" id="IPR050741">
    <property type="entry name" value="Acyl-CoA_dehydrogenase"/>
</dbReference>
<comment type="similarity">
    <text evidence="2">Belongs to the acyl-CoA dehydrogenase family.</text>
</comment>
<dbReference type="Proteomes" id="UP000886523">
    <property type="component" value="Unassembled WGS sequence"/>
</dbReference>
<dbReference type="GO" id="GO:0046872">
    <property type="term" value="F:metal ion binding"/>
    <property type="evidence" value="ECO:0007669"/>
    <property type="project" value="UniProtKB-KW"/>
</dbReference>
<dbReference type="Gene3D" id="1.20.140.10">
    <property type="entry name" value="Butyryl-CoA Dehydrogenase, subunit A, domain 3"/>
    <property type="match status" value="1"/>
</dbReference>
<organism evidence="10 11">
    <name type="scientific">Hydnum rufescens UP504</name>
    <dbReference type="NCBI Taxonomy" id="1448309"/>
    <lineage>
        <taxon>Eukaryota</taxon>
        <taxon>Fungi</taxon>
        <taxon>Dikarya</taxon>
        <taxon>Basidiomycota</taxon>
        <taxon>Agaricomycotina</taxon>
        <taxon>Agaricomycetes</taxon>
        <taxon>Cantharellales</taxon>
        <taxon>Hydnaceae</taxon>
        <taxon>Hydnum</taxon>
    </lineage>
</organism>
<dbReference type="GO" id="GO:0003995">
    <property type="term" value="F:acyl-CoA dehydrogenase activity"/>
    <property type="evidence" value="ECO:0007669"/>
    <property type="project" value="InterPro"/>
</dbReference>
<evidence type="ECO:0000256" key="4">
    <source>
        <dbReference type="ARBA" id="ARBA00022630"/>
    </source>
</evidence>
<keyword evidence="4" id="KW-0285">Flavoprotein</keyword>
<keyword evidence="5" id="KW-0479">Metal-binding</keyword>
<keyword evidence="11" id="KW-1185">Reference proteome</keyword>
<evidence type="ECO:0000256" key="7">
    <source>
        <dbReference type="ARBA" id="ARBA00023002"/>
    </source>
</evidence>
<accession>A0A9P6DSE1</accession>
<dbReference type="GO" id="GO:0005737">
    <property type="term" value="C:cytoplasm"/>
    <property type="evidence" value="ECO:0007669"/>
    <property type="project" value="TreeGrafter"/>
</dbReference>
<evidence type="ECO:0000313" key="10">
    <source>
        <dbReference type="EMBL" id="KAF9513141.1"/>
    </source>
</evidence>
<dbReference type="Gene3D" id="1.10.540.10">
    <property type="entry name" value="Acyl-CoA dehydrogenase/oxidase, N-terminal domain"/>
    <property type="match status" value="1"/>
</dbReference>
<dbReference type="AlphaFoldDB" id="A0A9P6DSE1"/>
<dbReference type="Pfam" id="PF02770">
    <property type="entry name" value="Acyl-CoA_dh_M"/>
    <property type="match status" value="1"/>
</dbReference>
<evidence type="ECO:0000256" key="3">
    <source>
        <dbReference type="ARBA" id="ARBA00022617"/>
    </source>
</evidence>
<dbReference type="InterPro" id="IPR036400">
    <property type="entry name" value="Cyt_B5-like_heme/steroid_sf"/>
</dbReference>
<keyword evidence="7" id="KW-0560">Oxidoreductase</keyword>
<comment type="caution">
    <text evidence="10">The sequence shown here is derived from an EMBL/GenBank/DDBJ whole genome shotgun (WGS) entry which is preliminary data.</text>
</comment>
<evidence type="ECO:0000256" key="6">
    <source>
        <dbReference type="ARBA" id="ARBA00022827"/>
    </source>
</evidence>
<evidence type="ECO:0000313" key="11">
    <source>
        <dbReference type="Proteomes" id="UP000886523"/>
    </source>
</evidence>
<evidence type="ECO:0000259" key="9">
    <source>
        <dbReference type="PROSITE" id="PS50255"/>
    </source>
</evidence>
<name>A0A9P6DSE1_9AGAM</name>